<keyword evidence="4" id="KW-0560">Oxidoreductase</keyword>
<evidence type="ECO:0008006" key="10">
    <source>
        <dbReference type="Google" id="ProtNLM"/>
    </source>
</evidence>
<accession>A0A0E9NFV5</accession>
<evidence type="ECO:0000313" key="8">
    <source>
        <dbReference type="EMBL" id="GAO48719.1"/>
    </source>
</evidence>
<comment type="pathway">
    <text evidence="2">Lipid metabolism.</text>
</comment>
<dbReference type="Pfam" id="PF00487">
    <property type="entry name" value="FA_desaturase"/>
    <property type="match status" value="1"/>
</dbReference>
<feature type="domain" description="Fatty acid desaturase N-terminal" evidence="7">
    <location>
        <begin position="103"/>
        <end position="137"/>
    </location>
</feature>
<dbReference type="STRING" id="698492.A0A0E9NFV5"/>
<dbReference type="PANTHER" id="PTHR32100">
    <property type="entry name" value="OMEGA-6 FATTY ACID DESATURASE, CHLOROPLASTIC"/>
    <property type="match status" value="1"/>
</dbReference>
<feature type="domain" description="Fatty acid desaturase" evidence="6">
    <location>
        <begin position="161"/>
        <end position="451"/>
    </location>
</feature>
<dbReference type="Proteomes" id="UP000033140">
    <property type="component" value="Unassembled WGS sequence"/>
</dbReference>
<reference evidence="8 9" key="3">
    <citation type="journal article" date="2015" name="Genome Announc.">
        <title>Draft Genome Sequence of the Archiascomycetous Yeast Saitoella complicata.</title>
        <authorList>
            <person name="Yamauchi K."/>
            <person name="Kondo S."/>
            <person name="Hamamoto M."/>
            <person name="Takahashi Y."/>
            <person name="Ogura Y."/>
            <person name="Hayashi T."/>
            <person name="Nishida H."/>
        </authorList>
    </citation>
    <scope>NUCLEOTIDE SEQUENCE [LARGE SCALE GENOMIC DNA]</scope>
    <source>
        <strain evidence="8 9">NRRL Y-17804</strain>
    </source>
</reference>
<sequence>MRRASRHGVALRVNVGVGVDDFRKAEHPLSFSLHLTESLSLGPGEYHPMAATLAPNTDRFAVPDSGYATPAAEAAEPVKEHVVQQEKSEVPNVYRDTYGNEFMLPSFTMKQIYAAIPAHCFERPLWKSASYVARDALQTLAAFYAASHIQYIPNFWVRCAAWQVYAFVQGLTWFGIWILAHECGHGAFHANQKVCDAFGWVLHSFVGMPYNSWKWSHNKHHKATGNIDRDTAFNPRVLPPAKKVRAENEPTEEEEAEHAALHEDHHEEGLFSETPIYTLYSLVLQQLFGLPLYLANNATGQPYDRSFPLRVSHYNPWTPIYGPNNPRFWAVVCSDLGLGLMGLGLWYASKFVGWSGVALYWFVPYLWVNHWLVIITYLQHTDPTLPHYRNKAWTFERGATATIDREFGFIGRRLFHCIIETHVLHHLVSRIPHYHAEEATEAIKGVMGRSYRYDPRGMWGSLFRVARWCQAVPAEGDVVFYKNANGLNYDDSYKAKVQ</sequence>
<dbReference type="CDD" id="cd03507">
    <property type="entry name" value="Delta12-FADS-like"/>
    <property type="match status" value="1"/>
</dbReference>
<evidence type="ECO:0000256" key="5">
    <source>
        <dbReference type="ARBA" id="ARBA00023136"/>
    </source>
</evidence>
<evidence type="ECO:0000256" key="3">
    <source>
        <dbReference type="ARBA" id="ARBA00009295"/>
    </source>
</evidence>
<dbReference type="GO" id="GO:0016020">
    <property type="term" value="C:membrane"/>
    <property type="evidence" value="ECO:0007669"/>
    <property type="project" value="UniProtKB-SubCell"/>
</dbReference>
<dbReference type="GO" id="GO:0016717">
    <property type="term" value="F:oxidoreductase activity, acting on paired donors, with oxidation of a pair of donors resulting in the reduction of molecular oxygen to two molecules of water"/>
    <property type="evidence" value="ECO:0007669"/>
    <property type="project" value="InterPro"/>
</dbReference>
<dbReference type="Pfam" id="PF11960">
    <property type="entry name" value="DUF3474"/>
    <property type="match status" value="1"/>
</dbReference>
<evidence type="ECO:0000259" key="7">
    <source>
        <dbReference type="Pfam" id="PF11960"/>
    </source>
</evidence>
<dbReference type="InterPro" id="IPR005804">
    <property type="entry name" value="FA_desaturase_dom"/>
</dbReference>
<evidence type="ECO:0000313" key="9">
    <source>
        <dbReference type="Proteomes" id="UP000033140"/>
    </source>
</evidence>
<keyword evidence="9" id="KW-1185">Reference proteome</keyword>
<dbReference type="InterPro" id="IPR012171">
    <property type="entry name" value="Fatty_acid_desaturase"/>
</dbReference>
<gene>
    <name evidence="8" type="ORF">G7K_2889-t1</name>
</gene>
<name>A0A0E9NFV5_SAICN</name>
<evidence type="ECO:0000259" key="6">
    <source>
        <dbReference type="Pfam" id="PF00487"/>
    </source>
</evidence>
<dbReference type="GO" id="GO:0006629">
    <property type="term" value="P:lipid metabolic process"/>
    <property type="evidence" value="ECO:0007669"/>
    <property type="project" value="InterPro"/>
</dbReference>
<organism evidence="8 9">
    <name type="scientific">Saitoella complicata (strain BCRC 22490 / CBS 7301 / JCM 7358 / NBRC 10748 / NRRL Y-17804)</name>
    <dbReference type="NCBI Taxonomy" id="698492"/>
    <lineage>
        <taxon>Eukaryota</taxon>
        <taxon>Fungi</taxon>
        <taxon>Dikarya</taxon>
        <taxon>Ascomycota</taxon>
        <taxon>Taphrinomycotina</taxon>
        <taxon>Taphrinomycotina incertae sedis</taxon>
        <taxon>Saitoella</taxon>
    </lineage>
</organism>
<reference evidence="8 9" key="1">
    <citation type="journal article" date="2011" name="J. Gen. Appl. Microbiol.">
        <title>Draft genome sequencing of the enigmatic yeast Saitoella complicata.</title>
        <authorList>
            <person name="Nishida H."/>
            <person name="Hamamoto M."/>
            <person name="Sugiyama J."/>
        </authorList>
    </citation>
    <scope>NUCLEOTIDE SEQUENCE [LARGE SCALE GENOMIC DNA]</scope>
    <source>
        <strain evidence="8 9">NRRL Y-17804</strain>
    </source>
</reference>
<reference evidence="8 9" key="2">
    <citation type="journal article" date="2014" name="J. Gen. Appl. Microbiol.">
        <title>The early diverging ascomycetous budding yeast Saitoella complicata has three histone deacetylases belonging to the Clr6, Hos2, and Rpd3 lineages.</title>
        <authorList>
            <person name="Nishida H."/>
            <person name="Matsumoto T."/>
            <person name="Kondo S."/>
            <person name="Hamamoto M."/>
            <person name="Yoshikawa H."/>
        </authorList>
    </citation>
    <scope>NUCLEOTIDE SEQUENCE [LARGE SCALE GENOMIC DNA]</scope>
    <source>
        <strain evidence="8 9">NRRL Y-17804</strain>
    </source>
</reference>
<dbReference type="AlphaFoldDB" id="A0A0E9NFV5"/>
<dbReference type="EMBL" id="BACD03000017">
    <property type="protein sequence ID" value="GAO48719.1"/>
    <property type="molecule type" value="Genomic_DNA"/>
</dbReference>
<evidence type="ECO:0000256" key="2">
    <source>
        <dbReference type="ARBA" id="ARBA00005189"/>
    </source>
</evidence>
<comment type="caution">
    <text evidence="8">The sequence shown here is derived from an EMBL/GenBank/DDBJ whole genome shotgun (WGS) entry which is preliminary data.</text>
</comment>
<evidence type="ECO:0000256" key="4">
    <source>
        <dbReference type="ARBA" id="ARBA00023002"/>
    </source>
</evidence>
<evidence type="ECO:0000256" key="1">
    <source>
        <dbReference type="ARBA" id="ARBA00004370"/>
    </source>
</evidence>
<comment type="subcellular location">
    <subcellularLocation>
        <location evidence="1">Membrane</location>
    </subcellularLocation>
</comment>
<dbReference type="OMA" id="DTVFVPW"/>
<comment type="similarity">
    <text evidence="3">Belongs to the fatty acid desaturase type 1 family.</text>
</comment>
<keyword evidence="5" id="KW-0472">Membrane</keyword>
<protein>
    <recommendedName>
        <fullName evidence="10">Fatty acid desaturase domain-containing protein</fullName>
    </recommendedName>
</protein>
<proteinExistence type="inferred from homology"/>
<dbReference type="InterPro" id="IPR021863">
    <property type="entry name" value="FAS_N"/>
</dbReference>